<evidence type="ECO:0000256" key="5">
    <source>
        <dbReference type="ARBA" id="ARBA00023136"/>
    </source>
</evidence>
<evidence type="ECO:0000313" key="8">
    <source>
        <dbReference type="EMBL" id="SFP08877.1"/>
    </source>
</evidence>
<organism evidence="8 9">
    <name type="scientific">Qipengyuania nanhaisediminis</name>
    <dbReference type="NCBI Taxonomy" id="604088"/>
    <lineage>
        <taxon>Bacteria</taxon>
        <taxon>Pseudomonadati</taxon>
        <taxon>Pseudomonadota</taxon>
        <taxon>Alphaproteobacteria</taxon>
        <taxon>Sphingomonadales</taxon>
        <taxon>Erythrobacteraceae</taxon>
        <taxon>Qipengyuania</taxon>
    </lineage>
</organism>
<dbReference type="GeneID" id="69697415"/>
<feature type="transmembrane region" description="Helical" evidence="6">
    <location>
        <begin position="86"/>
        <end position="106"/>
    </location>
</feature>
<dbReference type="AlphaFoldDB" id="A0A1I5MHU0"/>
<evidence type="ECO:0000259" key="7">
    <source>
        <dbReference type="Pfam" id="PF01545"/>
    </source>
</evidence>
<dbReference type="STRING" id="604088.SAMN04488060_1363"/>
<dbReference type="Pfam" id="PF01545">
    <property type="entry name" value="Cation_efflux"/>
    <property type="match status" value="1"/>
</dbReference>
<evidence type="ECO:0000256" key="4">
    <source>
        <dbReference type="ARBA" id="ARBA00022989"/>
    </source>
</evidence>
<name>A0A1I5MHU0_9SPHN</name>
<feature type="transmembrane region" description="Helical" evidence="6">
    <location>
        <begin position="118"/>
        <end position="138"/>
    </location>
</feature>
<dbReference type="SUPFAM" id="SSF161111">
    <property type="entry name" value="Cation efflux protein transmembrane domain-like"/>
    <property type="match status" value="1"/>
</dbReference>
<gene>
    <name evidence="8" type="ORF">SAMN04488060_1363</name>
</gene>
<protein>
    <submittedName>
        <fullName evidence="8">Cation efflux family protein</fullName>
    </submittedName>
</protein>
<dbReference type="RefSeq" id="WP_011413839.1">
    <property type="nucleotide sequence ID" value="NZ_FOWZ01000002.1"/>
</dbReference>
<keyword evidence="5 6" id="KW-0472">Membrane</keyword>
<keyword evidence="2 6" id="KW-0812">Transmembrane</keyword>
<dbReference type="InterPro" id="IPR050681">
    <property type="entry name" value="CDF/SLC30A"/>
</dbReference>
<evidence type="ECO:0000256" key="3">
    <source>
        <dbReference type="ARBA" id="ARBA00022906"/>
    </source>
</evidence>
<evidence type="ECO:0000256" key="2">
    <source>
        <dbReference type="ARBA" id="ARBA00022692"/>
    </source>
</evidence>
<dbReference type="PANTHER" id="PTHR11562:SF17">
    <property type="entry name" value="RE54080P-RELATED"/>
    <property type="match status" value="1"/>
</dbReference>
<keyword evidence="9" id="KW-1185">Reference proteome</keyword>
<feature type="transmembrane region" description="Helical" evidence="6">
    <location>
        <begin position="159"/>
        <end position="176"/>
    </location>
</feature>
<accession>A0A1I5MHU0</accession>
<dbReference type="GO" id="GO:0005385">
    <property type="term" value="F:zinc ion transmembrane transporter activity"/>
    <property type="evidence" value="ECO:0007669"/>
    <property type="project" value="TreeGrafter"/>
</dbReference>
<dbReference type="Gene3D" id="1.20.1510.10">
    <property type="entry name" value="Cation efflux protein transmembrane domain"/>
    <property type="match status" value="1"/>
</dbReference>
<reference evidence="9" key="1">
    <citation type="submission" date="2016-10" db="EMBL/GenBank/DDBJ databases">
        <authorList>
            <person name="Varghese N."/>
            <person name="Submissions S."/>
        </authorList>
    </citation>
    <scope>NUCLEOTIDE SEQUENCE [LARGE SCALE GENOMIC DNA]</scope>
    <source>
        <strain evidence="9">CGMCC 1.7715</strain>
    </source>
</reference>
<dbReference type="OrthoDB" id="9799649at2"/>
<sequence>MSLDDSEDCGCTGDPERAVDDPQYRRALWIVIILNVGFGMIELAAGFLAASQALKADALDFLGDGSITFIGLLALGWTASTRARVALAQGLFLAALGVSVIGAAIWRMFDMVQPEAGIMGWVGFVALLINLAAVFVLARFRKGGDAQARAIWLFSRNDALANVAVIVAAGLVYWLGSAWPDIIVAAAIAFLFLHSALEIIRHARSDMKTQQIA</sequence>
<dbReference type="InterPro" id="IPR027469">
    <property type="entry name" value="Cation_efflux_TMD_sf"/>
</dbReference>
<dbReference type="GO" id="GO:0005886">
    <property type="term" value="C:plasma membrane"/>
    <property type="evidence" value="ECO:0007669"/>
    <property type="project" value="TreeGrafter"/>
</dbReference>
<dbReference type="InterPro" id="IPR058533">
    <property type="entry name" value="Cation_efflux_TM"/>
</dbReference>
<keyword evidence="3" id="KW-0406">Ion transport</keyword>
<dbReference type="Proteomes" id="UP000199331">
    <property type="component" value="Unassembled WGS sequence"/>
</dbReference>
<keyword evidence="3" id="KW-0813">Transport</keyword>
<keyword evidence="3" id="KW-0862">Zinc</keyword>
<keyword evidence="4 6" id="KW-1133">Transmembrane helix</keyword>
<comment type="subcellular location">
    <subcellularLocation>
        <location evidence="1">Membrane</location>
        <topology evidence="1">Multi-pass membrane protein</topology>
    </subcellularLocation>
</comment>
<feature type="transmembrane region" description="Helical" evidence="6">
    <location>
        <begin position="61"/>
        <end position="79"/>
    </location>
</feature>
<dbReference type="EMBL" id="FOWZ01000002">
    <property type="protein sequence ID" value="SFP08877.1"/>
    <property type="molecule type" value="Genomic_DNA"/>
</dbReference>
<feature type="transmembrane region" description="Helical" evidence="6">
    <location>
        <begin position="182"/>
        <end position="200"/>
    </location>
</feature>
<evidence type="ECO:0000313" key="9">
    <source>
        <dbReference type="Proteomes" id="UP000199331"/>
    </source>
</evidence>
<keyword evidence="3" id="KW-0864">Zinc transport</keyword>
<evidence type="ECO:0000256" key="6">
    <source>
        <dbReference type="SAM" id="Phobius"/>
    </source>
</evidence>
<dbReference type="PANTHER" id="PTHR11562">
    <property type="entry name" value="CATION EFFLUX PROTEIN/ ZINC TRANSPORTER"/>
    <property type="match status" value="1"/>
</dbReference>
<proteinExistence type="predicted"/>
<feature type="domain" description="Cation efflux protein transmembrane" evidence="7">
    <location>
        <begin position="28"/>
        <end position="206"/>
    </location>
</feature>
<evidence type="ECO:0000256" key="1">
    <source>
        <dbReference type="ARBA" id="ARBA00004141"/>
    </source>
</evidence>
<feature type="transmembrane region" description="Helical" evidence="6">
    <location>
        <begin position="27"/>
        <end position="49"/>
    </location>
</feature>